<dbReference type="CDD" id="cd03141">
    <property type="entry name" value="GATase1_Hsp31_like"/>
    <property type="match status" value="1"/>
</dbReference>
<dbReference type="HOGENOM" id="CLU_070319_1_1_6"/>
<gene>
    <name evidence="5" type="ordered locus">KOX_24520</name>
</gene>
<dbReference type="RefSeq" id="WP_014229949.1">
    <property type="nucleotide sequence ID" value="NC_016612.1"/>
</dbReference>
<evidence type="ECO:0000259" key="4">
    <source>
        <dbReference type="Pfam" id="PF01965"/>
    </source>
</evidence>
<dbReference type="Gene3D" id="3.40.50.880">
    <property type="match status" value="1"/>
</dbReference>
<keyword evidence="2" id="KW-0456">Lyase</keyword>
<dbReference type="PANTHER" id="PTHR48094">
    <property type="entry name" value="PROTEIN/NUCLEIC ACID DEGLYCASE DJ-1-RELATED"/>
    <property type="match status" value="1"/>
</dbReference>
<evidence type="ECO:0000313" key="5">
    <source>
        <dbReference type="EMBL" id="AEX06619.1"/>
    </source>
</evidence>
<dbReference type="InterPro" id="IPR002818">
    <property type="entry name" value="DJ-1/PfpI"/>
</dbReference>
<evidence type="ECO:0000256" key="2">
    <source>
        <dbReference type="ARBA" id="ARBA00023239"/>
    </source>
</evidence>
<dbReference type="PANTHER" id="PTHR48094:SF11">
    <property type="entry name" value="GLUTATHIONE-INDEPENDENT GLYOXALASE HSP31-RELATED"/>
    <property type="match status" value="1"/>
</dbReference>
<dbReference type="Pfam" id="PF01965">
    <property type="entry name" value="DJ-1_PfpI"/>
    <property type="match status" value="1"/>
</dbReference>
<dbReference type="GO" id="GO:0019172">
    <property type="term" value="F:glyoxalase III activity"/>
    <property type="evidence" value="ECO:0007669"/>
    <property type="project" value="TreeGrafter"/>
</dbReference>
<protein>
    <submittedName>
        <fullName evidence="5">ThiJ/PfpI domain-containing protein</fullName>
    </submittedName>
</protein>
<dbReference type="GO" id="GO:0005737">
    <property type="term" value="C:cytoplasm"/>
    <property type="evidence" value="ECO:0007669"/>
    <property type="project" value="TreeGrafter"/>
</dbReference>
<feature type="domain" description="DJ-1/PfpI" evidence="4">
    <location>
        <begin position="27"/>
        <end position="217"/>
    </location>
</feature>
<dbReference type="InterPro" id="IPR050325">
    <property type="entry name" value="Prot/Nucl_acid_deglycase"/>
</dbReference>
<evidence type="ECO:0000256" key="1">
    <source>
        <dbReference type="ARBA" id="ARBA00023016"/>
    </source>
</evidence>
<dbReference type="KEGG" id="kox:KOX_24520"/>
<comment type="similarity">
    <text evidence="3">Belongs to the peptidase C56 family. HSP31-like subfamily.</text>
</comment>
<accession>A0A0H3HDT2</accession>
<dbReference type="GO" id="GO:0019243">
    <property type="term" value="P:methylglyoxal catabolic process to D-lactate via S-lactoyl-glutathione"/>
    <property type="evidence" value="ECO:0007669"/>
    <property type="project" value="TreeGrafter"/>
</dbReference>
<dbReference type="InterPro" id="IPR029062">
    <property type="entry name" value="Class_I_gatase-like"/>
</dbReference>
<evidence type="ECO:0000256" key="3">
    <source>
        <dbReference type="ARBA" id="ARBA00038493"/>
    </source>
</evidence>
<name>A0A0H3HDT2_KLEM8</name>
<keyword evidence="1" id="KW-0346">Stress response</keyword>
<proteinExistence type="inferred from homology"/>
<organism evidence="5 6">
    <name type="scientific">Klebsiella michiganensis (strain ATCC 8724 / DSM 4798 / JCM 20051 / NBRC 3318 / NRRL B-199 / KCTC 1686 / BUCSAV 143 / CCM 1901)</name>
    <dbReference type="NCBI Taxonomy" id="1006551"/>
    <lineage>
        <taxon>Bacteria</taxon>
        <taxon>Pseudomonadati</taxon>
        <taxon>Pseudomonadota</taxon>
        <taxon>Gammaproteobacteria</taxon>
        <taxon>Enterobacterales</taxon>
        <taxon>Enterobacteriaceae</taxon>
        <taxon>Klebsiella/Raoultella group</taxon>
        <taxon>Klebsiella</taxon>
    </lineage>
</organism>
<evidence type="ECO:0000313" key="6">
    <source>
        <dbReference type="Proteomes" id="UP000007843"/>
    </source>
</evidence>
<dbReference type="EMBL" id="CP003218">
    <property type="protein sequence ID" value="AEX06619.1"/>
    <property type="molecule type" value="Genomic_DNA"/>
</dbReference>
<reference evidence="5 6" key="1">
    <citation type="journal article" date="2012" name="J. Bacteriol.">
        <title>Complete genome sequence of Klebsiella oxytoca KCTC 1686, used in production of 2,3-butanediol.</title>
        <authorList>
            <person name="Shin S.H."/>
            <person name="Kim S."/>
            <person name="Kim J.Y."/>
            <person name="Lee S."/>
            <person name="Um Y."/>
            <person name="Oh M.K."/>
            <person name="Kim Y.R."/>
            <person name="Lee J."/>
            <person name="Yang K.S."/>
        </authorList>
    </citation>
    <scope>NUCLEOTIDE SEQUENCE [LARGE SCALE GENOMIC DNA]</scope>
    <source>
        <strain evidence="6">ATCC 8724 / DSM 4798 / JCM 20051 / NBRC 3318 / NRRL B-199 / KCTC 1686</strain>
    </source>
</reference>
<dbReference type="AlphaFoldDB" id="A0A0H3HDT2"/>
<sequence length="234" mass="25357">MPKRILFVLTSHDRKGQAESKDAAPSGFYLSEVSHPYDVLTKEGYEVDFVSPKGGKTHVDGLDLSDPVNASFWNNDSLREATKTTLKPSQIDPDVYDAVFYAGGHATMWDLPDNIELAGVSSRIYEKGGVVAAVCHGPAGLVNIRLSDNEYLVAGKKVSAFTNDEERAVGLYDIVPFLLEDTLKQRGAEHLAAANFQPQVIVSQRLVTGQNPASAKGVAEAMLPLLASIENRRA</sequence>
<dbReference type="SUPFAM" id="SSF52317">
    <property type="entry name" value="Class I glutamine amidotransferase-like"/>
    <property type="match status" value="1"/>
</dbReference>
<dbReference type="Proteomes" id="UP000007843">
    <property type="component" value="Chromosome"/>
</dbReference>